<protein>
    <submittedName>
        <fullName evidence="2">Uncharacterized protein</fullName>
    </submittedName>
</protein>
<reference evidence="2" key="1">
    <citation type="submission" date="2023-10" db="EMBL/GenBank/DDBJ databases">
        <authorList>
            <person name="Chen Y."/>
            <person name="Shah S."/>
            <person name="Dougan E. K."/>
            <person name="Thang M."/>
            <person name="Chan C."/>
        </authorList>
    </citation>
    <scope>NUCLEOTIDE SEQUENCE [LARGE SCALE GENOMIC DNA]</scope>
</reference>
<evidence type="ECO:0000256" key="1">
    <source>
        <dbReference type="SAM" id="MobiDB-lite"/>
    </source>
</evidence>
<gene>
    <name evidence="2" type="ORF">PCOR1329_LOCUS73911</name>
</gene>
<keyword evidence="3" id="KW-1185">Reference proteome</keyword>
<dbReference type="EMBL" id="CAUYUJ010019982">
    <property type="protein sequence ID" value="CAK0895028.1"/>
    <property type="molecule type" value="Genomic_DNA"/>
</dbReference>
<feature type="region of interest" description="Disordered" evidence="1">
    <location>
        <begin position="36"/>
        <end position="74"/>
    </location>
</feature>
<evidence type="ECO:0000313" key="3">
    <source>
        <dbReference type="Proteomes" id="UP001189429"/>
    </source>
</evidence>
<accession>A0ABN9X6J4</accession>
<name>A0ABN9X6J4_9DINO</name>
<comment type="caution">
    <text evidence="2">The sequence shown here is derived from an EMBL/GenBank/DDBJ whole genome shotgun (WGS) entry which is preliminary data.</text>
</comment>
<evidence type="ECO:0000313" key="2">
    <source>
        <dbReference type="EMBL" id="CAK0895028.1"/>
    </source>
</evidence>
<feature type="non-terminal residue" evidence="2">
    <location>
        <position position="1"/>
    </location>
</feature>
<sequence length="361" mass="40647">AGAALKRPAAAATDPSDRADAKKEMWQIAAAAAKTTPATFKESEEAALAMRKEGEPDQRQTSLAQRHVFKSSRESIDPEDLKKYDWYKSTACNIKGKERLANEIINAYVPRDAGYGSTIEPDQRALTRVNTREHVKKDSDIATSLKKNIMIATVFNGSRAAFEEAKDDGDVWTDPEDDTRYQYDQKIKKNTDTRSEKKTATVVLNPKDKKEFMGAIANMMEDMERPEWMNFEVKNKKERKAIKDDCADDTDMMLLQNANDSFTSVTLDLQRMAPQVCRITTNEVIRRIAQESLDLLKKAAGPSEKIQKLLMTDPNSVRKLEAEDALIAAGKIYEQLAELHTQLRAIVNNDKKKQKASLKAK</sequence>
<feature type="region of interest" description="Disordered" evidence="1">
    <location>
        <begin position="1"/>
        <end position="22"/>
    </location>
</feature>
<feature type="compositionally biased region" description="Low complexity" evidence="1">
    <location>
        <begin position="1"/>
        <end position="12"/>
    </location>
</feature>
<organism evidence="2 3">
    <name type="scientific">Prorocentrum cordatum</name>
    <dbReference type="NCBI Taxonomy" id="2364126"/>
    <lineage>
        <taxon>Eukaryota</taxon>
        <taxon>Sar</taxon>
        <taxon>Alveolata</taxon>
        <taxon>Dinophyceae</taxon>
        <taxon>Prorocentrales</taxon>
        <taxon>Prorocentraceae</taxon>
        <taxon>Prorocentrum</taxon>
    </lineage>
</organism>
<dbReference type="Proteomes" id="UP001189429">
    <property type="component" value="Unassembled WGS sequence"/>
</dbReference>
<proteinExistence type="predicted"/>